<sequence>MQLKNISKIIIAFISILAVSCNADDVDNRPVLESVSAPEMTLPVTGKTFVLTENNADKEADLFQWTAAEYSNNVVVSYSLLMDAKDGNFANAQTLATTSDISQASITVKTLNQAAIELGAVPGTAKMFDVKVKCSVSGGVPMETEEIITISITAYSGLVTYPFTDWYLVGDATVAGWDNNKGNQPLFRSGVNPKLYKYTGYFKAGYFKVISTLGKWAPMYGGAGGNLAYRGTDADADPASLNIPTAGYYTFTMNTETLSYTLVSYNASAATSFPTIGFIGSSRTGTDAGWGEDTDMVQSAFDPHIWTLTISLFDGKGKFRANNAWDVNWGGDTAFSGFTANGASGGDIPVAKSKYQIYFNDLDGSYLMLPNQQ</sequence>
<name>A0A4Y4AXU7_9FLAO</name>
<dbReference type="Pfam" id="PF14292">
    <property type="entry name" value="SusE"/>
    <property type="match status" value="1"/>
</dbReference>
<protein>
    <recommendedName>
        <fullName evidence="2">SusE outer membrane protein domain-containing protein</fullName>
    </recommendedName>
</protein>
<feature type="signal peptide" evidence="1">
    <location>
        <begin position="1"/>
        <end position="23"/>
    </location>
</feature>
<reference evidence="3 4" key="1">
    <citation type="submission" date="2019-06" db="EMBL/GenBank/DDBJ databases">
        <title>Whole genome shotgun sequence of Flavobacterium flevense NBRC 14960.</title>
        <authorList>
            <person name="Hosoyama A."/>
            <person name="Uohara A."/>
            <person name="Ohji S."/>
            <person name="Ichikawa N."/>
        </authorList>
    </citation>
    <scope>NUCLEOTIDE SEQUENCE [LARGE SCALE GENOMIC DNA]</scope>
    <source>
        <strain evidence="3 4">NBRC 14960</strain>
    </source>
</reference>
<dbReference type="InterPro" id="IPR025970">
    <property type="entry name" value="SusE"/>
</dbReference>
<organism evidence="3 4">
    <name type="scientific">Flavobacterium flevense</name>
    <dbReference type="NCBI Taxonomy" id="983"/>
    <lineage>
        <taxon>Bacteria</taxon>
        <taxon>Pseudomonadati</taxon>
        <taxon>Bacteroidota</taxon>
        <taxon>Flavobacteriia</taxon>
        <taxon>Flavobacteriales</taxon>
        <taxon>Flavobacteriaceae</taxon>
        <taxon>Flavobacterium</taxon>
    </lineage>
</organism>
<evidence type="ECO:0000256" key="1">
    <source>
        <dbReference type="SAM" id="SignalP"/>
    </source>
</evidence>
<gene>
    <name evidence="3" type="ORF">FFL01_14910</name>
</gene>
<dbReference type="Proteomes" id="UP000316775">
    <property type="component" value="Unassembled WGS sequence"/>
</dbReference>
<evidence type="ECO:0000259" key="2">
    <source>
        <dbReference type="Pfam" id="PF14292"/>
    </source>
</evidence>
<dbReference type="Gene3D" id="2.60.40.3620">
    <property type="match status" value="2"/>
</dbReference>
<accession>A0A4Y4AXU7</accession>
<keyword evidence="1" id="KW-0732">Signal</keyword>
<dbReference type="RefSeq" id="WP_255312583.1">
    <property type="nucleotide sequence ID" value="NZ_BJNP01000013.1"/>
</dbReference>
<proteinExistence type="predicted"/>
<feature type="domain" description="SusE outer membrane protein" evidence="2">
    <location>
        <begin position="27"/>
        <end position="133"/>
    </location>
</feature>
<evidence type="ECO:0000313" key="3">
    <source>
        <dbReference type="EMBL" id="GEC71952.1"/>
    </source>
</evidence>
<dbReference type="EMBL" id="BJNP01000013">
    <property type="protein sequence ID" value="GEC71952.1"/>
    <property type="molecule type" value="Genomic_DNA"/>
</dbReference>
<feature type="chain" id="PRO_5022740419" description="SusE outer membrane protein domain-containing protein" evidence="1">
    <location>
        <begin position="24"/>
        <end position="373"/>
    </location>
</feature>
<dbReference type="AlphaFoldDB" id="A0A4Y4AXU7"/>
<evidence type="ECO:0000313" key="4">
    <source>
        <dbReference type="Proteomes" id="UP000316775"/>
    </source>
</evidence>
<dbReference type="PROSITE" id="PS51257">
    <property type="entry name" value="PROKAR_LIPOPROTEIN"/>
    <property type="match status" value="1"/>
</dbReference>
<dbReference type="STRING" id="983.SAMN05443543_10283"/>
<comment type="caution">
    <text evidence="3">The sequence shown here is derived from an EMBL/GenBank/DDBJ whole genome shotgun (WGS) entry which is preliminary data.</text>
</comment>
<keyword evidence="4" id="KW-1185">Reference proteome</keyword>